<dbReference type="SMART" id="SM00837">
    <property type="entry name" value="DPBB_1"/>
    <property type="match status" value="1"/>
</dbReference>
<dbReference type="InterPro" id="IPR002963">
    <property type="entry name" value="Expansin"/>
</dbReference>
<keyword evidence="2 7" id="KW-0134">Cell wall</keyword>
<feature type="region of interest" description="Disordered" evidence="8">
    <location>
        <begin position="1"/>
        <end position="54"/>
    </location>
</feature>
<evidence type="ECO:0000259" key="9">
    <source>
        <dbReference type="PROSITE" id="PS50842"/>
    </source>
</evidence>
<dbReference type="SUPFAM" id="SSF49590">
    <property type="entry name" value="PHL pollen allergen"/>
    <property type="match status" value="1"/>
</dbReference>
<evidence type="ECO:0000256" key="7">
    <source>
        <dbReference type="RuleBase" id="RU365023"/>
    </source>
</evidence>
<dbReference type="CDD" id="cd22274">
    <property type="entry name" value="DPBB_EXPA_N"/>
    <property type="match status" value="1"/>
</dbReference>
<reference evidence="11 12" key="1">
    <citation type="submission" date="2024-01" db="EMBL/GenBank/DDBJ databases">
        <title>The genomes of 5 underutilized Papilionoideae crops provide insights into root nodulation and disease resistance.</title>
        <authorList>
            <person name="Yuan L."/>
        </authorList>
    </citation>
    <scope>NUCLEOTIDE SEQUENCE [LARGE SCALE GENOMIC DNA]</scope>
    <source>
        <strain evidence="11">LY-2023</strain>
        <tissue evidence="11">Leaf</tissue>
    </source>
</reference>
<dbReference type="PROSITE" id="PS50842">
    <property type="entry name" value="EXPANSIN_EG45"/>
    <property type="match status" value="1"/>
</dbReference>
<evidence type="ECO:0000313" key="12">
    <source>
        <dbReference type="Proteomes" id="UP001359559"/>
    </source>
</evidence>
<dbReference type="InterPro" id="IPR007112">
    <property type="entry name" value="Expansin/allergen_DPBB_dom"/>
</dbReference>
<dbReference type="GO" id="GO:0016020">
    <property type="term" value="C:membrane"/>
    <property type="evidence" value="ECO:0007669"/>
    <property type="project" value="UniProtKB-SubCell"/>
</dbReference>
<dbReference type="Pfam" id="PF01357">
    <property type="entry name" value="Expansin_C"/>
    <property type="match status" value="1"/>
</dbReference>
<name>A0AAN9FKD4_CLITE</name>
<dbReference type="InterPro" id="IPR007117">
    <property type="entry name" value="Expansin_CBD"/>
</dbReference>
<organism evidence="11 12">
    <name type="scientific">Clitoria ternatea</name>
    <name type="common">Butterfly pea</name>
    <dbReference type="NCBI Taxonomy" id="43366"/>
    <lineage>
        <taxon>Eukaryota</taxon>
        <taxon>Viridiplantae</taxon>
        <taxon>Streptophyta</taxon>
        <taxon>Embryophyta</taxon>
        <taxon>Tracheophyta</taxon>
        <taxon>Spermatophyta</taxon>
        <taxon>Magnoliopsida</taxon>
        <taxon>eudicotyledons</taxon>
        <taxon>Gunneridae</taxon>
        <taxon>Pentapetalae</taxon>
        <taxon>rosids</taxon>
        <taxon>fabids</taxon>
        <taxon>Fabales</taxon>
        <taxon>Fabaceae</taxon>
        <taxon>Papilionoideae</taxon>
        <taxon>50 kb inversion clade</taxon>
        <taxon>NPAAA clade</taxon>
        <taxon>indigoferoid/millettioid clade</taxon>
        <taxon>Phaseoleae</taxon>
        <taxon>Clitoria</taxon>
    </lineage>
</organism>
<dbReference type="InterPro" id="IPR009009">
    <property type="entry name" value="RlpA-like_DPBB"/>
</dbReference>
<evidence type="ECO:0000256" key="1">
    <source>
        <dbReference type="ARBA" id="ARBA00005392"/>
    </source>
</evidence>
<keyword evidence="3 7" id="KW-0964">Secreted</keyword>
<comment type="function">
    <text evidence="7">Causes loosening and extension of plant cell walls by disrupting non-covalent bonding between cellulose microfibrils and matrix glucans. No enzymatic activity has been found.</text>
</comment>
<dbReference type="PROSITE" id="PS50843">
    <property type="entry name" value="EXPANSIN_CBD"/>
    <property type="match status" value="1"/>
</dbReference>
<sequence>MEEPLSNVIESPRTEMEERQQRTLELAKQRSRKESFPNLAFADRTKKQRGSKQPITAIINTHRKPVILIKQQLIQREIDRERMEKLMLSVLIVLYLFITQLRAASALWQQAHATFYGGSDALGTMGGACGYGNLYTDGYGIKTAALSTALFNDGKSCGGCYQIVCDATKVPQWCLKGTSITITATNFCPPNFALPSDNGGWCNPPRPHFDMSQPAFEMIAKYKAGIVPIHYRKVGCKRSGGIRFTINGKDYFELVLISNVGGAGDISRVWIKGSKMRNWESMSRNWGANWQSLSYLNGQSLSFRVQLSSGKTRTANNVVPSTWKFGQSFISKVQF</sequence>
<dbReference type="FunFam" id="2.60.40.760:FF:000001">
    <property type="entry name" value="Expansin"/>
    <property type="match status" value="1"/>
</dbReference>
<comment type="similarity">
    <text evidence="1 7">Belongs to the expansin family. Expansin A subfamily.</text>
</comment>
<protein>
    <recommendedName>
        <fullName evidence="7">Expansin</fullName>
    </recommendedName>
</protein>
<evidence type="ECO:0000256" key="8">
    <source>
        <dbReference type="SAM" id="MobiDB-lite"/>
    </source>
</evidence>
<dbReference type="Gene3D" id="2.60.40.760">
    <property type="entry name" value="Expansin, cellulose-binding-like domain"/>
    <property type="match status" value="1"/>
</dbReference>
<dbReference type="FunFam" id="2.40.40.10:FF:000001">
    <property type="entry name" value="Expansin"/>
    <property type="match status" value="1"/>
</dbReference>
<dbReference type="GO" id="GO:0009664">
    <property type="term" value="P:plant-type cell wall organization"/>
    <property type="evidence" value="ECO:0007669"/>
    <property type="project" value="InterPro"/>
</dbReference>
<evidence type="ECO:0000256" key="4">
    <source>
        <dbReference type="ARBA" id="ARBA00022729"/>
    </source>
</evidence>
<keyword evidence="12" id="KW-1185">Reference proteome</keyword>
<dbReference type="PRINTS" id="PR01225">
    <property type="entry name" value="EXPANSNFAMLY"/>
</dbReference>
<keyword evidence="5" id="KW-0472">Membrane</keyword>
<keyword evidence="4" id="KW-0732">Signal</keyword>
<dbReference type="PRINTS" id="PR01226">
    <property type="entry name" value="EXPANSIN"/>
</dbReference>
<dbReference type="Pfam" id="PF03330">
    <property type="entry name" value="DPBB_1"/>
    <property type="match status" value="1"/>
</dbReference>
<dbReference type="AlphaFoldDB" id="A0AAN9FKD4"/>
<dbReference type="EMBL" id="JAYKXN010000006">
    <property type="protein sequence ID" value="KAK7278097.1"/>
    <property type="molecule type" value="Genomic_DNA"/>
</dbReference>
<evidence type="ECO:0000313" key="11">
    <source>
        <dbReference type="EMBL" id="KAK7278097.1"/>
    </source>
</evidence>
<evidence type="ECO:0000256" key="6">
    <source>
        <dbReference type="ARBA" id="ARBA00023316"/>
    </source>
</evidence>
<keyword evidence="6 7" id="KW-0961">Cell wall biogenesis/degradation</keyword>
<feature type="domain" description="Expansin-like EG45" evidence="9">
    <location>
        <begin position="126"/>
        <end position="241"/>
    </location>
</feature>
<dbReference type="Gene3D" id="2.40.40.10">
    <property type="entry name" value="RlpA-like domain"/>
    <property type="match status" value="1"/>
</dbReference>
<dbReference type="InterPro" id="IPR036908">
    <property type="entry name" value="RlpA-like_sf"/>
</dbReference>
<proteinExistence type="inferred from homology"/>
<dbReference type="InterPro" id="IPR007118">
    <property type="entry name" value="Expan_Lol_pI"/>
</dbReference>
<evidence type="ECO:0000256" key="3">
    <source>
        <dbReference type="ARBA" id="ARBA00022525"/>
    </source>
</evidence>
<accession>A0AAN9FKD4</accession>
<comment type="subcellular location">
    <subcellularLocation>
        <location evidence="7">Secreted</location>
        <location evidence="7">Cell wall</location>
    </subcellularLocation>
    <subcellularLocation>
        <location evidence="7">Membrane</location>
        <topology evidence="7">Peripheral membrane protein</topology>
    </subcellularLocation>
</comment>
<evidence type="ECO:0000256" key="2">
    <source>
        <dbReference type="ARBA" id="ARBA00022512"/>
    </source>
</evidence>
<feature type="domain" description="Expansin-like CBD" evidence="10">
    <location>
        <begin position="251"/>
        <end position="331"/>
    </location>
</feature>
<feature type="compositionally biased region" description="Basic and acidic residues" evidence="8">
    <location>
        <begin position="12"/>
        <end position="35"/>
    </location>
</feature>
<dbReference type="GO" id="GO:0009653">
    <property type="term" value="P:anatomical structure morphogenesis"/>
    <property type="evidence" value="ECO:0007669"/>
    <property type="project" value="UniProtKB-ARBA"/>
</dbReference>
<evidence type="ECO:0000256" key="5">
    <source>
        <dbReference type="ARBA" id="ARBA00023136"/>
    </source>
</evidence>
<gene>
    <name evidence="11" type="ORF">RJT34_23122</name>
</gene>
<dbReference type="PANTHER" id="PTHR31867">
    <property type="entry name" value="EXPANSIN-A15"/>
    <property type="match status" value="1"/>
</dbReference>
<dbReference type="GO" id="GO:0005576">
    <property type="term" value="C:extracellular region"/>
    <property type="evidence" value="ECO:0007669"/>
    <property type="project" value="InterPro"/>
</dbReference>
<evidence type="ECO:0000259" key="10">
    <source>
        <dbReference type="PROSITE" id="PS50843"/>
    </source>
</evidence>
<dbReference type="InterPro" id="IPR036749">
    <property type="entry name" value="Expansin_CBD_sf"/>
</dbReference>
<dbReference type="SUPFAM" id="SSF50685">
    <property type="entry name" value="Barwin-like endoglucanases"/>
    <property type="match status" value="1"/>
</dbReference>
<dbReference type="Proteomes" id="UP001359559">
    <property type="component" value="Unassembled WGS sequence"/>
</dbReference>
<comment type="caution">
    <text evidence="11">The sequence shown here is derived from an EMBL/GenBank/DDBJ whole genome shotgun (WGS) entry which is preliminary data.</text>
</comment>